<gene>
    <name evidence="2" type="ORF">CPELLU_LOCUS3222</name>
</gene>
<feature type="compositionally biased region" description="Polar residues" evidence="1">
    <location>
        <begin position="636"/>
        <end position="655"/>
    </location>
</feature>
<feature type="compositionally biased region" description="Basic and acidic residues" evidence="1">
    <location>
        <begin position="264"/>
        <end position="276"/>
    </location>
</feature>
<feature type="compositionally biased region" description="Basic and acidic residues" evidence="1">
    <location>
        <begin position="229"/>
        <end position="246"/>
    </location>
</feature>
<dbReference type="Proteomes" id="UP000789759">
    <property type="component" value="Unassembled WGS sequence"/>
</dbReference>
<feature type="region of interest" description="Disordered" evidence="1">
    <location>
        <begin position="1"/>
        <end position="53"/>
    </location>
</feature>
<feature type="compositionally biased region" description="Basic and acidic residues" evidence="1">
    <location>
        <begin position="184"/>
        <end position="219"/>
    </location>
</feature>
<feature type="compositionally biased region" description="Polar residues" evidence="1">
    <location>
        <begin position="9"/>
        <end position="22"/>
    </location>
</feature>
<evidence type="ECO:0000313" key="2">
    <source>
        <dbReference type="EMBL" id="CAG8517535.1"/>
    </source>
</evidence>
<feature type="compositionally biased region" description="Polar residues" evidence="1">
    <location>
        <begin position="374"/>
        <end position="408"/>
    </location>
</feature>
<feature type="compositionally biased region" description="Basic and acidic residues" evidence="1">
    <location>
        <begin position="314"/>
        <end position="331"/>
    </location>
</feature>
<feature type="compositionally biased region" description="Basic and acidic residues" evidence="1">
    <location>
        <begin position="34"/>
        <end position="52"/>
    </location>
</feature>
<dbReference type="InterPro" id="IPR046784">
    <property type="entry name" value="Eap1"/>
</dbReference>
<dbReference type="OrthoDB" id="2504266at2759"/>
<feature type="region of interest" description="Disordered" evidence="1">
    <location>
        <begin position="723"/>
        <end position="744"/>
    </location>
</feature>
<feature type="compositionally biased region" description="Polar residues" evidence="1">
    <location>
        <begin position="795"/>
        <end position="807"/>
    </location>
</feature>
<dbReference type="Pfam" id="PF20566">
    <property type="entry name" value="Eap1"/>
    <property type="match status" value="1"/>
</dbReference>
<dbReference type="AlphaFoldDB" id="A0A9N9A5N3"/>
<dbReference type="EMBL" id="CAJVQA010001523">
    <property type="protein sequence ID" value="CAG8517535.1"/>
    <property type="molecule type" value="Genomic_DNA"/>
</dbReference>
<protein>
    <submittedName>
        <fullName evidence="2">7658_t:CDS:1</fullName>
    </submittedName>
</protein>
<evidence type="ECO:0000313" key="3">
    <source>
        <dbReference type="Proteomes" id="UP000789759"/>
    </source>
</evidence>
<feature type="region of interest" description="Disordered" evidence="1">
    <location>
        <begin position="630"/>
        <end position="655"/>
    </location>
</feature>
<reference evidence="2" key="1">
    <citation type="submission" date="2021-06" db="EMBL/GenBank/DDBJ databases">
        <authorList>
            <person name="Kallberg Y."/>
            <person name="Tangrot J."/>
            <person name="Rosling A."/>
        </authorList>
    </citation>
    <scope>NUCLEOTIDE SEQUENCE</scope>
    <source>
        <strain evidence="2">FL966</strain>
    </source>
</reference>
<keyword evidence="3" id="KW-1185">Reference proteome</keyword>
<evidence type="ECO:0000256" key="1">
    <source>
        <dbReference type="SAM" id="MobiDB-lite"/>
    </source>
</evidence>
<name>A0A9N9A5N3_9GLOM</name>
<feature type="region of interest" description="Disordered" evidence="1">
    <location>
        <begin position="141"/>
        <end position="415"/>
    </location>
</feature>
<feature type="region of interest" description="Disordered" evidence="1">
    <location>
        <begin position="771"/>
        <end position="820"/>
    </location>
</feature>
<feature type="compositionally biased region" description="Basic and acidic residues" evidence="1">
    <location>
        <begin position="338"/>
        <end position="368"/>
    </location>
</feature>
<accession>A0A9N9A5N3</accession>
<proteinExistence type="predicted"/>
<organism evidence="2 3">
    <name type="scientific">Cetraspora pellucida</name>
    <dbReference type="NCBI Taxonomy" id="1433469"/>
    <lineage>
        <taxon>Eukaryota</taxon>
        <taxon>Fungi</taxon>
        <taxon>Fungi incertae sedis</taxon>
        <taxon>Mucoromycota</taxon>
        <taxon>Glomeromycotina</taxon>
        <taxon>Glomeromycetes</taxon>
        <taxon>Diversisporales</taxon>
        <taxon>Gigasporaceae</taxon>
        <taxon>Cetraspora</taxon>
    </lineage>
</organism>
<comment type="caution">
    <text evidence="2">The sequence shown here is derived from an EMBL/GenBank/DDBJ whole genome shotgun (WGS) entry which is preliminary data.</text>
</comment>
<feature type="compositionally biased region" description="Low complexity" evidence="1">
    <location>
        <begin position="774"/>
        <end position="794"/>
    </location>
</feature>
<sequence length="946" mass="104912">MSEAEDSTLESSEFGNQASADSTELDGSIQTPARDVDKKDSDDAIKNEEKPIKVSLNTKSGNVIRYTREQLFELRESPLVKKPDALPPISSWFGEPVVKKDKRNNTENIQENEKGKLYQSFVDGLNKSKDDLTVLGISKSPLIGASKSPNGSEPTSPKPSGMYKIILGPPKTIFASSSVGGLKSAEDKPNQARTGRSDGMRQRQDEYSRAGIKDFEPRAPRGPTGERGFIGREALRERALVDKALKESMGSSHNSHSRGLGHTRSQDTNKNSRRDGGGVYGREYLGKTNFIRHHHSEDRSETPKWMNYNPQTDEDTKNGENGGYEDKKHFDFQAWKSQMKEQDRERKDKERSRSEKDKERKETAEKGRARSISRADSSTSWRPDNKIGTSEEPSTFVGNTIPEVSQNGSKEKETSDFNGKLTFLTCAMELKQKNLNGNVVCYIESTLYLANVDQLFGPGVDLNAHLDSGSSAFDKFLSKHNKLAMAEDNIPKTGVAKNAEIIPREQGTSRFARFFSHNVDESSQEVEHNNERHPVFPTSTQGHPAPNELKPGPISLDTLFQSQAATSSTVAVTSPRMTDGKRMLSRMLTEDEVLQTIGAKPSIKPEPKERNYEDEAAMYKIYAALKKGPSAELPRPSQSNMPISLSNQSPAHQSAISHTGLPFNDPSIISAQKSTPGVKTSQHQSKLDIPNRHLGLSELSSTDSAKKINMLFGGNVPTSVYRQLSSRSDNGSRESSAASSPALKFNTKPIISNFPHSPQSSAHIHDIHAPMFKSPHSPNHPHQQSHNHSQYHNNVPSYSNGPNISQHSHNRPEYPPPIGRNIPVEQLFNMIPPRNVPQQVPPQFQQPPIPPQIPFGYQHQTERYPQQIQFNGPSIPHHPVHHHPGMLPPGTEALFANMHGYAQFIPNIVNNAMAPNNIPGIPNSTNIQQRGMMTLEEIERQGFGGR</sequence>
<feature type="compositionally biased region" description="Low complexity" evidence="1">
    <location>
        <begin position="725"/>
        <end position="736"/>
    </location>
</feature>